<proteinExistence type="predicted"/>
<keyword evidence="2" id="KW-1185">Reference proteome</keyword>
<comment type="caution">
    <text evidence="1">The sequence shown here is derived from an EMBL/GenBank/DDBJ whole genome shotgun (WGS) entry which is preliminary data.</text>
</comment>
<evidence type="ECO:0008006" key="3">
    <source>
        <dbReference type="Google" id="ProtNLM"/>
    </source>
</evidence>
<dbReference type="EMBL" id="JAWRVI010000150">
    <property type="protein sequence ID" value="KAK4074604.1"/>
    <property type="molecule type" value="Genomic_DNA"/>
</dbReference>
<evidence type="ECO:0000313" key="2">
    <source>
        <dbReference type="Proteomes" id="UP001287286"/>
    </source>
</evidence>
<protein>
    <recommendedName>
        <fullName evidence="3">Zn(2)-C6 fungal-type domain-containing protein</fullName>
    </recommendedName>
</protein>
<name>A0ABR0BFH2_PURLI</name>
<sequence length="640" mass="72476">MSTTQPVPGGLPSVNMNDAYACTVTQDWNPSDNPLPNGMAPPIAVKKGELAWGFMARNGCVFIHIFRDSAKRGWVPLAVIRKGEKARKVLPIHVPTPPAPIPINPATETPSANCLQETLRRFWDTIFNNQTVIEQGVAGLSEYAQSVLFAQYSPAYADMIYDSLVPEVRAAMASGNFGPADLARLPRMTSSWPSRGGIYLRLYGQFGTRRFSRYEYTNAVYIGQSTNFQARDASHESKTNNTGKSNHYRLAREAHELRVIPLIVEPASGAIAAFKDVAELTMRPTVCLGLNWSTPVIRSDMVTQKIISWYDKEKGMYLYRTRRRMDVSSHIVGFHWHYSSRIAIPEETQQEARFTNGQYVHVTIELKRSSHDSRDDNPWKPHPFRFVRLPSIGRNPELEKLKSMAIKLEWVDDNGAWRGCYVERKQLWNKCKAPNQEILAIYRKGMLLLSTITQTTYANAPAWVPIKGDATVHYLQYEHHNQRRVVRAIAPTHKPWPADWTLEQNAARLRQRFPSQQFPDTIIGAQPNLKAFFGEQKGALRKSCDLCLSQRTTTKCRYNPATRSCQCCIMLNRPCTWTKGGDIINELVQGQRLEELGIAVYLSRGYGSQVKLLQGVPFDAQFENEEHTELKVDEAAEDDG</sequence>
<gene>
    <name evidence="1" type="ORF">Purlil1_12956</name>
</gene>
<accession>A0ABR0BFH2</accession>
<organism evidence="1 2">
    <name type="scientific">Purpureocillium lilacinum</name>
    <name type="common">Paecilomyces lilacinus</name>
    <dbReference type="NCBI Taxonomy" id="33203"/>
    <lineage>
        <taxon>Eukaryota</taxon>
        <taxon>Fungi</taxon>
        <taxon>Dikarya</taxon>
        <taxon>Ascomycota</taxon>
        <taxon>Pezizomycotina</taxon>
        <taxon>Sordariomycetes</taxon>
        <taxon>Hypocreomycetidae</taxon>
        <taxon>Hypocreales</taxon>
        <taxon>Ophiocordycipitaceae</taxon>
        <taxon>Purpureocillium</taxon>
    </lineage>
</organism>
<reference evidence="1 2" key="1">
    <citation type="journal article" date="2024" name="Microbiol. Resour. Announc.">
        <title>Genome annotations for the ascomycete fungi Trichoderma harzianum, Trichoderma aggressivum, and Purpureocillium lilacinum.</title>
        <authorList>
            <person name="Beijen E.P.W."/>
            <person name="Ohm R.A."/>
        </authorList>
    </citation>
    <scope>NUCLEOTIDE SEQUENCE [LARGE SCALE GENOMIC DNA]</scope>
    <source>
        <strain evidence="1 2">CBS 150709</strain>
    </source>
</reference>
<dbReference type="Proteomes" id="UP001287286">
    <property type="component" value="Unassembled WGS sequence"/>
</dbReference>
<evidence type="ECO:0000313" key="1">
    <source>
        <dbReference type="EMBL" id="KAK4074604.1"/>
    </source>
</evidence>